<keyword evidence="2" id="KW-0812">Transmembrane</keyword>
<gene>
    <name evidence="4" type="ORF">L798_09002</name>
</gene>
<proteinExistence type="predicted"/>
<protein>
    <submittedName>
        <fullName evidence="4">Uncharacterized protein</fullName>
    </submittedName>
</protein>
<dbReference type="InParanoid" id="A0A067RK55"/>
<dbReference type="AlphaFoldDB" id="A0A067RK55"/>
<sequence>MVMKLYIIMLLLQHNVLSFWLPSYKADITHHENFVLSADASFSEDDDEEMLKEDDTASSHLITDNENLDLLLKKFKQKESPSSLEEKVKIPTPEESYDMEDSSLKIRKMTLGTNLKKNDEFINKSIQDQKVDKRSTNEDNKEQLETLSKPGTLEPPEEYDYERFNNEYYNEIENALHNTSFNYTKNGLHDAYGDAIFETTDFEETKNCSMEENRIFGIKSINCLWDDFIKSNTELDKVQLTKRIIMGLGILLLIYIAIAVPCWCKFGLCCCCFRCKFCWPNRIINDAKKYLSSNPPGVSVVDGIEKQHDPTVYETKAYDDLLLYIQEA</sequence>
<keyword evidence="2" id="KW-0472">Membrane</keyword>
<dbReference type="OMA" id="THHENFV"/>
<dbReference type="EMBL" id="KK852425">
    <property type="protein sequence ID" value="KDR24172.1"/>
    <property type="molecule type" value="Genomic_DNA"/>
</dbReference>
<feature type="region of interest" description="Disordered" evidence="1">
    <location>
        <begin position="128"/>
        <end position="158"/>
    </location>
</feature>
<dbReference type="Proteomes" id="UP000027135">
    <property type="component" value="Unassembled WGS sequence"/>
</dbReference>
<feature type="chain" id="PRO_5001645248" evidence="3">
    <location>
        <begin position="19"/>
        <end position="328"/>
    </location>
</feature>
<evidence type="ECO:0000256" key="1">
    <source>
        <dbReference type="SAM" id="MobiDB-lite"/>
    </source>
</evidence>
<accession>A0A067RK55</accession>
<keyword evidence="2" id="KW-1133">Transmembrane helix</keyword>
<feature type="compositionally biased region" description="Basic and acidic residues" evidence="1">
    <location>
        <begin position="128"/>
        <end position="144"/>
    </location>
</feature>
<feature type="signal peptide" evidence="3">
    <location>
        <begin position="1"/>
        <end position="18"/>
    </location>
</feature>
<evidence type="ECO:0000256" key="2">
    <source>
        <dbReference type="SAM" id="Phobius"/>
    </source>
</evidence>
<name>A0A067RK55_ZOONE</name>
<keyword evidence="5" id="KW-1185">Reference proteome</keyword>
<organism evidence="4 5">
    <name type="scientific">Zootermopsis nevadensis</name>
    <name type="common">Dampwood termite</name>
    <dbReference type="NCBI Taxonomy" id="136037"/>
    <lineage>
        <taxon>Eukaryota</taxon>
        <taxon>Metazoa</taxon>
        <taxon>Ecdysozoa</taxon>
        <taxon>Arthropoda</taxon>
        <taxon>Hexapoda</taxon>
        <taxon>Insecta</taxon>
        <taxon>Pterygota</taxon>
        <taxon>Neoptera</taxon>
        <taxon>Polyneoptera</taxon>
        <taxon>Dictyoptera</taxon>
        <taxon>Blattodea</taxon>
        <taxon>Blattoidea</taxon>
        <taxon>Termitoidae</taxon>
        <taxon>Termopsidae</taxon>
        <taxon>Zootermopsis</taxon>
    </lineage>
</organism>
<dbReference type="OrthoDB" id="6617422at2759"/>
<feature type="transmembrane region" description="Helical" evidence="2">
    <location>
        <begin position="244"/>
        <end position="264"/>
    </location>
</feature>
<dbReference type="eggNOG" id="ENOG502SCG3">
    <property type="taxonomic scope" value="Eukaryota"/>
</dbReference>
<evidence type="ECO:0000313" key="4">
    <source>
        <dbReference type="EMBL" id="KDR24172.1"/>
    </source>
</evidence>
<keyword evidence="3" id="KW-0732">Signal</keyword>
<evidence type="ECO:0000313" key="5">
    <source>
        <dbReference type="Proteomes" id="UP000027135"/>
    </source>
</evidence>
<reference evidence="4 5" key="1">
    <citation type="journal article" date="2014" name="Nat. Commun.">
        <title>Molecular traces of alternative social organization in a termite genome.</title>
        <authorList>
            <person name="Terrapon N."/>
            <person name="Li C."/>
            <person name="Robertson H.M."/>
            <person name="Ji L."/>
            <person name="Meng X."/>
            <person name="Booth W."/>
            <person name="Chen Z."/>
            <person name="Childers C.P."/>
            <person name="Glastad K.M."/>
            <person name="Gokhale K."/>
            <person name="Gowin J."/>
            <person name="Gronenberg W."/>
            <person name="Hermansen R.A."/>
            <person name="Hu H."/>
            <person name="Hunt B.G."/>
            <person name="Huylmans A.K."/>
            <person name="Khalil S.M."/>
            <person name="Mitchell R.D."/>
            <person name="Munoz-Torres M.C."/>
            <person name="Mustard J.A."/>
            <person name="Pan H."/>
            <person name="Reese J.T."/>
            <person name="Scharf M.E."/>
            <person name="Sun F."/>
            <person name="Vogel H."/>
            <person name="Xiao J."/>
            <person name="Yang W."/>
            <person name="Yang Z."/>
            <person name="Yang Z."/>
            <person name="Zhou J."/>
            <person name="Zhu J."/>
            <person name="Brent C.S."/>
            <person name="Elsik C.G."/>
            <person name="Goodisman M.A."/>
            <person name="Liberles D.A."/>
            <person name="Roe R.M."/>
            <person name="Vargo E.L."/>
            <person name="Vilcinskas A."/>
            <person name="Wang J."/>
            <person name="Bornberg-Bauer E."/>
            <person name="Korb J."/>
            <person name="Zhang G."/>
            <person name="Liebig J."/>
        </authorList>
    </citation>
    <scope>NUCLEOTIDE SEQUENCE [LARGE SCALE GENOMIC DNA]</scope>
    <source>
        <tissue evidence="4">Whole organism</tissue>
    </source>
</reference>
<evidence type="ECO:0000256" key="3">
    <source>
        <dbReference type="SAM" id="SignalP"/>
    </source>
</evidence>